<dbReference type="InterPro" id="IPR015915">
    <property type="entry name" value="Kelch-typ_b-propeller"/>
</dbReference>
<reference evidence="2" key="1">
    <citation type="submission" date="2025-08" db="UniProtKB">
        <authorList>
            <consortium name="RefSeq"/>
        </authorList>
    </citation>
    <scope>IDENTIFICATION</scope>
</reference>
<sequence length="380" mass="42983">MALHWIQQVEGGPRRVNHAAISVRDRFIFSFGGYCTGEDYFIIDKLDVHIFDIVTCRWTKFPTPSRTDEQYDCVPYMRYGHSAAVINDVAYIFGGRNDKYGACNTLYCFDTRTLTWSKPQTYGYPPAARDGHTACVIEQKMYIFGGYEEEAECFSNSVEFLESDSLTWFPAKVMGTPATWRDFHTATAVGTDMYIFGGRGDNLGQFHSGHEVYTNAVSIFDTVKNSWHITSTTGEIPLGRRSHSTVLYGKYIYMFGGYNGLVRQHYNEMYRLDTTSHVWSKVATHGKGPCPRRRHCCCLIGSSAVIFGGTSPIQDATSDDEQSLQDHSDLYILDFSPSLRTMCKLAIVKYKLDVSCLPKVLRTELSILEPSYTPERSTHG</sequence>
<dbReference type="KEGG" id="aten:116290331"/>
<evidence type="ECO:0000313" key="2">
    <source>
        <dbReference type="RefSeq" id="XP_031553195.1"/>
    </source>
</evidence>
<dbReference type="PANTHER" id="PTHR46461:SF1">
    <property type="entry name" value="KELCH DOMAIN-CONTAINING PROTEIN 3"/>
    <property type="match status" value="1"/>
</dbReference>
<dbReference type="RefSeq" id="XP_031553195.1">
    <property type="nucleotide sequence ID" value="XM_031697335.1"/>
</dbReference>
<organism evidence="1 2">
    <name type="scientific">Actinia tenebrosa</name>
    <name type="common">Australian red waratah sea anemone</name>
    <dbReference type="NCBI Taxonomy" id="6105"/>
    <lineage>
        <taxon>Eukaryota</taxon>
        <taxon>Metazoa</taxon>
        <taxon>Cnidaria</taxon>
        <taxon>Anthozoa</taxon>
        <taxon>Hexacorallia</taxon>
        <taxon>Actiniaria</taxon>
        <taxon>Actiniidae</taxon>
        <taxon>Actinia</taxon>
    </lineage>
</organism>
<dbReference type="Proteomes" id="UP000515163">
    <property type="component" value="Unplaced"/>
</dbReference>
<dbReference type="GO" id="GO:0003682">
    <property type="term" value="F:chromatin binding"/>
    <property type="evidence" value="ECO:0007669"/>
    <property type="project" value="InterPro"/>
</dbReference>
<dbReference type="AlphaFoldDB" id="A0A6P8HKR1"/>
<dbReference type="GO" id="GO:0005737">
    <property type="term" value="C:cytoplasm"/>
    <property type="evidence" value="ECO:0007669"/>
    <property type="project" value="TreeGrafter"/>
</dbReference>
<dbReference type="PANTHER" id="PTHR46461">
    <property type="entry name" value="KELCH DOMAIN-CONTAINING PROTEIN 3"/>
    <property type="match status" value="1"/>
</dbReference>
<dbReference type="OrthoDB" id="432528at2759"/>
<protein>
    <submittedName>
        <fullName evidence="2">Kelch domain-containing protein 3-like</fullName>
    </submittedName>
</protein>
<dbReference type="SUPFAM" id="SSF117281">
    <property type="entry name" value="Kelch motif"/>
    <property type="match status" value="1"/>
</dbReference>
<dbReference type="InterPro" id="IPR052637">
    <property type="entry name" value="KLHDC3-like"/>
</dbReference>
<keyword evidence="1" id="KW-1185">Reference proteome</keyword>
<name>A0A6P8HKR1_ACTTE</name>
<accession>A0A6P8HKR1</accession>
<dbReference type="FunCoup" id="A0A6P8HKR1">
    <property type="interactions" value="1529"/>
</dbReference>
<dbReference type="Pfam" id="PF24681">
    <property type="entry name" value="Kelch_KLHDC2_KLHL20_DRC7"/>
    <property type="match status" value="1"/>
</dbReference>
<dbReference type="InParanoid" id="A0A6P8HKR1"/>
<gene>
    <name evidence="2" type="primary">LOC116290331</name>
</gene>
<dbReference type="Gene3D" id="2.120.10.80">
    <property type="entry name" value="Kelch-type beta propeller"/>
    <property type="match status" value="2"/>
</dbReference>
<evidence type="ECO:0000313" key="1">
    <source>
        <dbReference type="Proteomes" id="UP000515163"/>
    </source>
</evidence>
<dbReference type="GeneID" id="116290331"/>
<proteinExistence type="predicted"/>